<organism evidence="5 6">
    <name type="scientific">Citricoccus muralis</name>
    <dbReference type="NCBI Taxonomy" id="169134"/>
    <lineage>
        <taxon>Bacteria</taxon>
        <taxon>Bacillati</taxon>
        <taxon>Actinomycetota</taxon>
        <taxon>Actinomycetes</taxon>
        <taxon>Micrococcales</taxon>
        <taxon>Micrococcaceae</taxon>
        <taxon>Citricoccus</taxon>
    </lineage>
</organism>
<reference evidence="5 6" key="1">
    <citation type="submission" date="2023-04" db="EMBL/GenBank/DDBJ databases">
        <title>Funneling lignin-derived compounds into biodiesel using alkali-halophilic Citricoccus sp. P2.</title>
        <authorList>
            <person name="Luo C.-B."/>
        </authorList>
    </citation>
    <scope>NUCLEOTIDE SEQUENCE [LARGE SCALE GENOMIC DNA]</scope>
    <source>
        <strain evidence="5 6">P2</strain>
    </source>
</reference>
<dbReference type="InterPro" id="IPR013520">
    <property type="entry name" value="Ribonucl_H"/>
</dbReference>
<name>A0ABY8H3F7_9MICC</name>
<dbReference type="RefSeq" id="WP_278156592.1">
    <property type="nucleotide sequence ID" value="NZ_CP121252.1"/>
</dbReference>
<dbReference type="PANTHER" id="PTHR30231:SF4">
    <property type="entry name" value="PROTEIN NEN2"/>
    <property type="match status" value="1"/>
</dbReference>
<dbReference type="PANTHER" id="PTHR30231">
    <property type="entry name" value="DNA POLYMERASE III SUBUNIT EPSILON"/>
    <property type="match status" value="1"/>
</dbReference>
<keyword evidence="1" id="KW-0540">Nuclease</keyword>
<sequence>MTETSWHRLTRVGFDLETTGRDPHQARIVTASLVLVDDAGTARADSEWLLNPGVEIPEEAAAVHGVTTERARAEGMDARTGVEQIADTLRDIMEQGMPVVAYNGVYDFTVLAAELARHGLDPIEVTGVIDPFVIDKKVDTYRKGQRTLTHVCEHYGVILEDAHTSAADCLAAVGVADALAQKYPKLQMPLAQLHALQVEWKAEQSASFQEYLRRTKDPQAVINGAWPVEPVS</sequence>
<evidence type="ECO:0000256" key="3">
    <source>
        <dbReference type="ARBA" id="ARBA00022839"/>
    </source>
</evidence>
<dbReference type="GO" id="GO:0004527">
    <property type="term" value="F:exonuclease activity"/>
    <property type="evidence" value="ECO:0007669"/>
    <property type="project" value="UniProtKB-KW"/>
</dbReference>
<evidence type="ECO:0000259" key="4">
    <source>
        <dbReference type="SMART" id="SM00479"/>
    </source>
</evidence>
<dbReference type="Proteomes" id="UP001219037">
    <property type="component" value="Chromosome"/>
</dbReference>
<dbReference type="CDD" id="cd06127">
    <property type="entry name" value="DEDDh"/>
    <property type="match status" value="1"/>
</dbReference>
<dbReference type="Pfam" id="PF00929">
    <property type="entry name" value="RNase_T"/>
    <property type="match status" value="1"/>
</dbReference>
<evidence type="ECO:0000313" key="6">
    <source>
        <dbReference type="Proteomes" id="UP001219037"/>
    </source>
</evidence>
<gene>
    <name evidence="5" type="ORF">P8192_09675</name>
</gene>
<dbReference type="InterPro" id="IPR036397">
    <property type="entry name" value="RNaseH_sf"/>
</dbReference>
<evidence type="ECO:0000313" key="5">
    <source>
        <dbReference type="EMBL" id="WFP15667.1"/>
    </source>
</evidence>
<dbReference type="SUPFAM" id="SSF53098">
    <property type="entry name" value="Ribonuclease H-like"/>
    <property type="match status" value="1"/>
</dbReference>
<dbReference type="InterPro" id="IPR012337">
    <property type="entry name" value="RNaseH-like_sf"/>
</dbReference>
<dbReference type="EMBL" id="CP121252">
    <property type="protein sequence ID" value="WFP15667.1"/>
    <property type="molecule type" value="Genomic_DNA"/>
</dbReference>
<dbReference type="Gene3D" id="3.30.420.10">
    <property type="entry name" value="Ribonuclease H-like superfamily/Ribonuclease H"/>
    <property type="match status" value="1"/>
</dbReference>
<evidence type="ECO:0000256" key="2">
    <source>
        <dbReference type="ARBA" id="ARBA00022801"/>
    </source>
</evidence>
<keyword evidence="6" id="KW-1185">Reference proteome</keyword>
<dbReference type="SMART" id="SM00479">
    <property type="entry name" value="EXOIII"/>
    <property type="match status" value="1"/>
</dbReference>
<keyword evidence="3 5" id="KW-0269">Exonuclease</keyword>
<keyword evidence="2" id="KW-0378">Hydrolase</keyword>
<proteinExistence type="predicted"/>
<accession>A0ABY8H3F7</accession>
<dbReference type="NCBIfam" id="NF005927">
    <property type="entry name" value="PRK07942.1"/>
    <property type="match status" value="1"/>
</dbReference>
<feature type="domain" description="Exonuclease" evidence="4">
    <location>
        <begin position="10"/>
        <end position="185"/>
    </location>
</feature>
<protein>
    <submittedName>
        <fullName evidence="5">3'-5' exonuclease</fullName>
    </submittedName>
</protein>
<evidence type="ECO:0000256" key="1">
    <source>
        <dbReference type="ARBA" id="ARBA00022722"/>
    </source>
</evidence>